<dbReference type="InterPro" id="IPR050364">
    <property type="entry name" value="Cytochrome_P450_fung"/>
</dbReference>
<dbReference type="EMBL" id="AMGY01000002">
    <property type="protein sequence ID" value="EXJ90176.1"/>
    <property type="molecule type" value="Genomic_DNA"/>
</dbReference>
<keyword evidence="6" id="KW-0503">Monooxygenase</keyword>
<dbReference type="GO" id="GO:0004497">
    <property type="term" value="F:monooxygenase activity"/>
    <property type="evidence" value="ECO:0007669"/>
    <property type="project" value="UniProtKB-KW"/>
</dbReference>
<dbReference type="GeneID" id="19167373"/>
<dbReference type="GO" id="GO:0016705">
    <property type="term" value="F:oxidoreductase activity, acting on paired donors, with incorporation or reduction of molecular oxygen"/>
    <property type="evidence" value="ECO:0007669"/>
    <property type="project" value="InterPro"/>
</dbReference>
<protein>
    <recommendedName>
        <fullName evidence="10">Cytochrome P450 oxidoreductase</fullName>
    </recommendedName>
</protein>
<dbReference type="eggNOG" id="KOG0156">
    <property type="taxonomic scope" value="Eukaryota"/>
</dbReference>
<dbReference type="AlphaFoldDB" id="W9YLQ5"/>
<proteinExistence type="inferred from homology"/>
<organism evidence="8 9">
    <name type="scientific">Capronia epimyces CBS 606.96</name>
    <dbReference type="NCBI Taxonomy" id="1182542"/>
    <lineage>
        <taxon>Eukaryota</taxon>
        <taxon>Fungi</taxon>
        <taxon>Dikarya</taxon>
        <taxon>Ascomycota</taxon>
        <taxon>Pezizomycotina</taxon>
        <taxon>Eurotiomycetes</taxon>
        <taxon>Chaetothyriomycetidae</taxon>
        <taxon>Chaetothyriales</taxon>
        <taxon>Herpotrichiellaceae</taxon>
        <taxon>Capronia</taxon>
    </lineage>
</organism>
<keyword evidence="7" id="KW-0349">Heme</keyword>
<keyword evidence="4" id="KW-0560">Oxidoreductase</keyword>
<evidence type="ECO:0000256" key="5">
    <source>
        <dbReference type="ARBA" id="ARBA00023004"/>
    </source>
</evidence>
<evidence type="ECO:0000256" key="3">
    <source>
        <dbReference type="ARBA" id="ARBA00022723"/>
    </source>
</evidence>
<accession>W9YLQ5</accession>
<dbReference type="PRINTS" id="PR00463">
    <property type="entry name" value="EP450I"/>
</dbReference>
<sequence>MSAFLSPSLDRVRDFQPLLVGLSLIFCYGLYRLLQVGRRDPRMPPGPPTLPIIGNLHQMPLTGMYKQFKTWGEQYNGIYSLKFGPTNFIVLYDRKAIHELVDKKGTIYADRPTSYVADLVTSSQSLVFSKYTPVIRSKRKIATHNLSVRRRPRKQLVVADLVSRVTCLLNDLVQDPENFYKYVRRVTSSIACILVFGQRGKTYENFWGHHRLTTRQFGEALEPGANPPVDELPILKYFPGRWKTRARHAATVMHDIWTEARDRVNERRARGDHRQSLADRLLTEYSEKGGCPMSDHALTKLFGELVEGGAETTSSSMLTMIFSVARNPWVQKKAQVEIDALCGADRMPEWADFDKLPYINCIVKEGMRWRPAIATGIPHCVTEDDYYQGMLIPKDSTIFIPIWALHHSERYGYADPHAFNPDRYLNHPKLANDYAGSPDHNQRDHYGYGAGRRMCPGIHLAERNQWRITAKILWAFEISEPTDPKTGEVLHLDPEAFTEGLLHAPKPYKVVLKPRSEAHVQTIKRHYADALKVLAPYE</sequence>
<dbReference type="Proteomes" id="UP000019478">
    <property type="component" value="Unassembled WGS sequence"/>
</dbReference>
<dbReference type="PANTHER" id="PTHR46300:SF2">
    <property type="entry name" value="CYTOCHROME P450 MONOOXYGENASE ALNH-RELATED"/>
    <property type="match status" value="1"/>
</dbReference>
<reference evidence="8 9" key="1">
    <citation type="submission" date="2013-03" db="EMBL/GenBank/DDBJ databases">
        <title>The Genome Sequence of Capronia epimyces CBS 606.96.</title>
        <authorList>
            <consortium name="The Broad Institute Genomics Platform"/>
            <person name="Cuomo C."/>
            <person name="de Hoog S."/>
            <person name="Gorbushina A."/>
            <person name="Walker B."/>
            <person name="Young S.K."/>
            <person name="Zeng Q."/>
            <person name="Gargeya S."/>
            <person name="Fitzgerald M."/>
            <person name="Haas B."/>
            <person name="Abouelleil A."/>
            <person name="Allen A.W."/>
            <person name="Alvarado L."/>
            <person name="Arachchi H.M."/>
            <person name="Berlin A.M."/>
            <person name="Chapman S.B."/>
            <person name="Gainer-Dewar J."/>
            <person name="Goldberg J."/>
            <person name="Griggs A."/>
            <person name="Gujja S."/>
            <person name="Hansen M."/>
            <person name="Howarth C."/>
            <person name="Imamovic A."/>
            <person name="Ireland A."/>
            <person name="Larimer J."/>
            <person name="McCowan C."/>
            <person name="Murphy C."/>
            <person name="Pearson M."/>
            <person name="Poon T.W."/>
            <person name="Priest M."/>
            <person name="Roberts A."/>
            <person name="Saif S."/>
            <person name="Shea T."/>
            <person name="Sisk P."/>
            <person name="Sykes S."/>
            <person name="Wortman J."/>
            <person name="Nusbaum C."/>
            <person name="Birren B."/>
        </authorList>
    </citation>
    <scope>NUCLEOTIDE SEQUENCE [LARGE SCALE GENOMIC DNA]</scope>
    <source>
        <strain evidence="8 9">CBS 606.96</strain>
    </source>
</reference>
<evidence type="ECO:0000256" key="1">
    <source>
        <dbReference type="ARBA" id="ARBA00001971"/>
    </source>
</evidence>
<comment type="cofactor">
    <cofactor evidence="1 7">
        <name>heme</name>
        <dbReference type="ChEBI" id="CHEBI:30413"/>
    </cofactor>
</comment>
<evidence type="ECO:0000256" key="7">
    <source>
        <dbReference type="PIRSR" id="PIRSR602401-1"/>
    </source>
</evidence>
<dbReference type="Gene3D" id="1.10.630.10">
    <property type="entry name" value="Cytochrome P450"/>
    <property type="match status" value="1"/>
</dbReference>
<dbReference type="InterPro" id="IPR001128">
    <property type="entry name" value="Cyt_P450"/>
</dbReference>
<evidence type="ECO:0000256" key="2">
    <source>
        <dbReference type="ARBA" id="ARBA00010617"/>
    </source>
</evidence>
<dbReference type="InterPro" id="IPR002401">
    <property type="entry name" value="Cyt_P450_E_grp-I"/>
</dbReference>
<dbReference type="GO" id="GO:0020037">
    <property type="term" value="F:heme binding"/>
    <property type="evidence" value="ECO:0007669"/>
    <property type="project" value="InterPro"/>
</dbReference>
<evidence type="ECO:0000256" key="6">
    <source>
        <dbReference type="ARBA" id="ARBA00023033"/>
    </source>
</evidence>
<dbReference type="GO" id="GO:0005506">
    <property type="term" value="F:iron ion binding"/>
    <property type="evidence" value="ECO:0007669"/>
    <property type="project" value="InterPro"/>
</dbReference>
<evidence type="ECO:0008006" key="10">
    <source>
        <dbReference type="Google" id="ProtNLM"/>
    </source>
</evidence>
<evidence type="ECO:0000256" key="4">
    <source>
        <dbReference type="ARBA" id="ARBA00023002"/>
    </source>
</evidence>
<keyword evidence="5 7" id="KW-0408">Iron</keyword>
<gene>
    <name evidence="8" type="ORF">A1O3_03245</name>
</gene>
<evidence type="ECO:0000313" key="9">
    <source>
        <dbReference type="Proteomes" id="UP000019478"/>
    </source>
</evidence>
<dbReference type="InterPro" id="IPR036396">
    <property type="entry name" value="Cyt_P450_sf"/>
</dbReference>
<name>W9YLQ5_9EURO</name>
<dbReference type="CDD" id="cd11065">
    <property type="entry name" value="CYP64-like"/>
    <property type="match status" value="1"/>
</dbReference>
<comment type="caution">
    <text evidence="8">The sequence shown here is derived from an EMBL/GenBank/DDBJ whole genome shotgun (WGS) entry which is preliminary data.</text>
</comment>
<dbReference type="SUPFAM" id="SSF48264">
    <property type="entry name" value="Cytochrome P450"/>
    <property type="match status" value="1"/>
</dbReference>
<dbReference type="RefSeq" id="XP_007731573.1">
    <property type="nucleotide sequence ID" value="XM_007733383.1"/>
</dbReference>
<evidence type="ECO:0000313" key="8">
    <source>
        <dbReference type="EMBL" id="EXJ90176.1"/>
    </source>
</evidence>
<dbReference type="STRING" id="1182542.W9YLQ5"/>
<comment type="similarity">
    <text evidence="2">Belongs to the cytochrome P450 family.</text>
</comment>
<feature type="binding site" description="axial binding residue" evidence="7">
    <location>
        <position position="455"/>
    </location>
    <ligand>
        <name>heme</name>
        <dbReference type="ChEBI" id="CHEBI:30413"/>
    </ligand>
    <ligandPart>
        <name>Fe</name>
        <dbReference type="ChEBI" id="CHEBI:18248"/>
    </ligandPart>
</feature>
<dbReference type="Pfam" id="PF00067">
    <property type="entry name" value="p450"/>
    <property type="match status" value="1"/>
</dbReference>
<dbReference type="OrthoDB" id="1103324at2759"/>
<dbReference type="PANTHER" id="PTHR46300">
    <property type="entry name" value="P450, PUTATIVE (EUROFUNG)-RELATED-RELATED"/>
    <property type="match status" value="1"/>
</dbReference>
<keyword evidence="3 7" id="KW-0479">Metal-binding</keyword>
<keyword evidence="9" id="KW-1185">Reference proteome</keyword>
<dbReference type="HOGENOM" id="CLU_001570_2_1_1"/>